<dbReference type="Proteomes" id="UP000324897">
    <property type="component" value="Chromosome 3"/>
</dbReference>
<sequence>MFPERLHYCLLLTFVHSCYLHYRRQSLCNHCFGGLHGRLRQQQHSDIKSNFPPYGRDFDSGVATGRLVTDFISESFGLPPSVPAFLDKHRDIDQLATGVSFASGGAGLHHLTSKVTSAISLGHQLDLFKLYKEKLKLAKGVSLSNDIINRALYYFSIGNNDLVNYFTLPVRRAQYSPPEYAAYLAGRASEAAREAYYHGARKIVFVSLLPVGCLPGRRAVNHDGPGKCNEKYNNLAMMFNAEIQETMGKLNGELAGAQVVYTEMYSVVSAILANPSAYGK</sequence>
<protein>
    <recommendedName>
        <fullName evidence="4">SGNH hydrolase-type esterase domain-containing protein</fullName>
    </recommendedName>
</protein>
<comment type="similarity">
    <text evidence="1">Belongs to the 'GDSL' lipolytic enzyme family.</text>
</comment>
<dbReference type="EMBL" id="RWGY01000039">
    <property type="protein sequence ID" value="TVU10872.1"/>
    <property type="molecule type" value="Genomic_DNA"/>
</dbReference>
<comment type="caution">
    <text evidence="2">The sequence shown here is derived from an EMBL/GenBank/DDBJ whole genome shotgun (WGS) entry which is preliminary data.</text>
</comment>
<accession>A0A5J9THW0</accession>
<dbReference type="PANTHER" id="PTHR45642">
    <property type="entry name" value="GDSL ESTERASE/LIPASE EXL3"/>
    <property type="match status" value="1"/>
</dbReference>
<dbReference type="OrthoDB" id="1600564at2759"/>
<evidence type="ECO:0000256" key="1">
    <source>
        <dbReference type="ARBA" id="ARBA00008668"/>
    </source>
</evidence>
<evidence type="ECO:0000313" key="3">
    <source>
        <dbReference type="Proteomes" id="UP000324897"/>
    </source>
</evidence>
<feature type="non-terminal residue" evidence="2">
    <location>
        <position position="1"/>
    </location>
</feature>
<dbReference type="InterPro" id="IPR001087">
    <property type="entry name" value="GDSL"/>
</dbReference>
<name>A0A5J9THW0_9POAL</name>
<dbReference type="InterPro" id="IPR050592">
    <property type="entry name" value="GDSL_lipolytic_enzyme"/>
</dbReference>
<evidence type="ECO:0008006" key="4">
    <source>
        <dbReference type="Google" id="ProtNLM"/>
    </source>
</evidence>
<reference evidence="2 3" key="1">
    <citation type="journal article" date="2019" name="Sci. Rep.">
        <title>A high-quality genome of Eragrostis curvula grass provides insights into Poaceae evolution and supports new strategies to enhance forage quality.</title>
        <authorList>
            <person name="Carballo J."/>
            <person name="Santos B.A.C.M."/>
            <person name="Zappacosta D."/>
            <person name="Garbus I."/>
            <person name="Selva J.P."/>
            <person name="Gallo C.A."/>
            <person name="Diaz A."/>
            <person name="Albertini E."/>
            <person name="Caccamo M."/>
            <person name="Echenique V."/>
        </authorList>
    </citation>
    <scope>NUCLEOTIDE SEQUENCE [LARGE SCALE GENOMIC DNA]</scope>
    <source>
        <strain evidence="3">cv. Victoria</strain>
        <tissue evidence="2">Leaf</tissue>
    </source>
</reference>
<evidence type="ECO:0000313" key="2">
    <source>
        <dbReference type="EMBL" id="TVU10872.1"/>
    </source>
</evidence>
<organism evidence="2 3">
    <name type="scientific">Eragrostis curvula</name>
    <name type="common">weeping love grass</name>
    <dbReference type="NCBI Taxonomy" id="38414"/>
    <lineage>
        <taxon>Eukaryota</taxon>
        <taxon>Viridiplantae</taxon>
        <taxon>Streptophyta</taxon>
        <taxon>Embryophyta</taxon>
        <taxon>Tracheophyta</taxon>
        <taxon>Spermatophyta</taxon>
        <taxon>Magnoliopsida</taxon>
        <taxon>Liliopsida</taxon>
        <taxon>Poales</taxon>
        <taxon>Poaceae</taxon>
        <taxon>PACMAD clade</taxon>
        <taxon>Chloridoideae</taxon>
        <taxon>Eragrostideae</taxon>
        <taxon>Eragrostidinae</taxon>
        <taxon>Eragrostis</taxon>
    </lineage>
</organism>
<dbReference type="InterPro" id="IPR036514">
    <property type="entry name" value="SGNH_hydro_sf"/>
</dbReference>
<gene>
    <name evidence="2" type="ORF">EJB05_44425</name>
</gene>
<dbReference type="PANTHER" id="PTHR45642:SF154">
    <property type="entry name" value="OS09G0132200 PROTEIN"/>
    <property type="match status" value="1"/>
</dbReference>
<dbReference type="AlphaFoldDB" id="A0A5J9THW0"/>
<proteinExistence type="inferred from homology"/>
<dbReference type="Gene3D" id="3.40.50.1110">
    <property type="entry name" value="SGNH hydrolase"/>
    <property type="match status" value="1"/>
</dbReference>
<dbReference type="Gramene" id="TVU10872">
    <property type="protein sequence ID" value="TVU10872"/>
    <property type="gene ID" value="EJB05_44425"/>
</dbReference>
<dbReference type="Pfam" id="PF00657">
    <property type="entry name" value="Lipase_GDSL"/>
    <property type="match status" value="1"/>
</dbReference>
<keyword evidence="3" id="KW-1185">Reference proteome</keyword>
<dbReference type="GO" id="GO:0016788">
    <property type="term" value="F:hydrolase activity, acting on ester bonds"/>
    <property type="evidence" value="ECO:0007669"/>
    <property type="project" value="InterPro"/>
</dbReference>